<sequence length="254" mass="28935">MSSKVYFTMLNKDEDKAKEIFLTLKNYGLDVEGHFWKDDLQNMSWASSKNDLTSGKYKAWIICGNESDFKVKSTLQGLTLLLLAKKEDLNVIVLIKSSDVDKFKKELPFIWQNINFVSLDSSFATKVVAKIHLPFKKLSLPYEIKPYAVPGLGLWLEINPANEEWDGVLIGARNAKIKHMGIGQPGKLPEKSILEYPVRDLKLEVDEKEFVCWAVQNKIDKNNVAFINFDGVPEELALGPWNKEQPTVYTFSLC</sequence>
<protein>
    <submittedName>
        <fullName evidence="1">Uncharacterized protein</fullName>
    </submittedName>
</protein>
<gene>
    <name evidence="1" type="ORF">SAMN04488516_101187</name>
</gene>
<dbReference type="Proteomes" id="UP000199602">
    <property type="component" value="Unassembled WGS sequence"/>
</dbReference>
<dbReference type="AlphaFoldDB" id="A0A1G9ZWA3"/>
<evidence type="ECO:0000313" key="2">
    <source>
        <dbReference type="Proteomes" id="UP000199602"/>
    </source>
</evidence>
<dbReference type="OrthoDB" id="5431200at2"/>
<reference evidence="1 2" key="1">
    <citation type="submission" date="2016-10" db="EMBL/GenBank/DDBJ databases">
        <authorList>
            <person name="de Groot N.N."/>
        </authorList>
    </citation>
    <scope>NUCLEOTIDE SEQUENCE [LARGE SCALE GENOMIC DNA]</scope>
    <source>
        <strain evidence="1 2">DSM 15269</strain>
    </source>
</reference>
<keyword evidence="2" id="KW-1185">Reference proteome</keyword>
<organism evidence="1 2">
    <name type="scientific">Desulfonauticus submarinus</name>
    <dbReference type="NCBI Taxonomy" id="206665"/>
    <lineage>
        <taxon>Bacteria</taxon>
        <taxon>Pseudomonadati</taxon>
        <taxon>Thermodesulfobacteriota</taxon>
        <taxon>Desulfovibrionia</taxon>
        <taxon>Desulfovibrionales</taxon>
        <taxon>Desulfonauticaceae</taxon>
        <taxon>Desulfonauticus</taxon>
    </lineage>
</organism>
<evidence type="ECO:0000313" key="1">
    <source>
        <dbReference type="EMBL" id="SDN25395.1"/>
    </source>
</evidence>
<accession>A0A1G9ZWA3</accession>
<dbReference type="EMBL" id="FNIN01000001">
    <property type="protein sequence ID" value="SDN25395.1"/>
    <property type="molecule type" value="Genomic_DNA"/>
</dbReference>
<name>A0A1G9ZWA3_9BACT</name>
<proteinExistence type="predicted"/>
<dbReference type="RefSeq" id="WP_092061973.1">
    <property type="nucleotide sequence ID" value="NZ_FNIN01000001.1"/>
</dbReference>
<dbReference type="STRING" id="206665.SAMN04488516_101187"/>